<keyword evidence="4" id="KW-0067">ATP-binding</keyword>
<evidence type="ECO:0000313" key="7">
    <source>
        <dbReference type="EMBL" id="RMD01094.1"/>
    </source>
</evidence>
<dbReference type="InterPro" id="IPR057342">
    <property type="entry name" value="DEXDc_RapA"/>
</dbReference>
<dbReference type="SMART" id="SM00487">
    <property type="entry name" value="DEXDc"/>
    <property type="match status" value="1"/>
</dbReference>
<dbReference type="CDD" id="cd18011">
    <property type="entry name" value="DEXDc_RapA"/>
    <property type="match status" value="1"/>
</dbReference>
<evidence type="ECO:0000256" key="3">
    <source>
        <dbReference type="ARBA" id="ARBA00022806"/>
    </source>
</evidence>
<dbReference type="PROSITE" id="PS51192">
    <property type="entry name" value="HELICASE_ATP_BIND_1"/>
    <property type="match status" value="1"/>
</dbReference>
<sequence>MQQPKILDNKQFGKVGDELENCIKGHSKLSVISAYFTIFAYKELKKELNKIDKLRFLFTEPTFVKKDKELVREYFIDRTPENKISGNEFEIKMRNEMNQASIAKECADWIRKKVEFKSLVNPNPAQQRLIYIENNDDDVSINGTVDFTTDGLGFSPSSRMDMNTCMYGKEYTRQFLTMFNNIWTDESLVEDVKTKVLEQMQLIYKENTPEFIYFVTLYNIFKGYLGEMTEENIVKTKIGFKNTQIWNKLYKFQKDGVIGAIAKIEKYGGCIIADSVGLGKTFSALAVIKYYELRNYRVLVLAPKKLRENWTIYTLNDKRNILLKDRFNYDVLNHTDLSRESGYSGEINLSTVNWGNYDLVVIDESHNFRNNNARNGKVTRYSKLLNDVIKSGAETKILMLSATPVNNRMNDLKNQINFITEGIDNAFDSEGIQSIELTLRKAQLVFNKWTELEGSERTLDTFIEMTNTDYFKLLDTVTIARSRKHIEKYYDVAEIGKFPKRLKPINIKSNIDEMNEFPSLEHVNRVIRSLNLSTYSPLKYVLPEKRSQYDKKYDIYVKGGQSVFKQLDREQSLVSLMRVNILKRMESSINSFGITVAKLLKQIDYTLDKIERKQFNFDPSLNIVDIEIDDERLEDSLIGNKVKVLIQDMDLIKWKQDLEDDKRKLEELAICAAKVVRNRDVKLNDLKRMITNKINNPINQGNKKILIFSAFADTANYLYESLSTWIKEEFNLHTALVTGSGNNKCTLSRVNKKDLNAVLTNFSPKSKERHNIFPEMQEEIDILIATDCISEGQNLQDCDCVINYDIHWNPVRIIQRFGRIDRLGSKNGCIQLVNFWPNMELDEYINLEARVTGRMMLLDVSATGEENIIDNSGKSKMNDLEYRKKQLKQLQDEVVDLEDISGGISITDLTMNDFKMDLMDYMKNHEMELEKAPPGMYAVTTVDDEELKDQIKPGVIFTLKQVNFTAKPEKGNSLYPYYVVYVYEDGTVRYNYIHMKKILDFYRKLCSGKKNVLVDLVNVFNHETNDGKDMKRYSRLLEDAIDNIIGQKEEKGAASLFSKGGTMVQKSLFKGIEDFELVSFIVIK</sequence>
<dbReference type="Proteomes" id="UP000277999">
    <property type="component" value="Unassembled WGS sequence"/>
</dbReference>
<dbReference type="GO" id="GO:0006281">
    <property type="term" value="P:DNA repair"/>
    <property type="evidence" value="ECO:0007669"/>
    <property type="project" value="TreeGrafter"/>
</dbReference>
<dbReference type="InterPro" id="IPR038718">
    <property type="entry name" value="SNF2-like_sf"/>
</dbReference>
<dbReference type="CDD" id="cd10311">
    <property type="entry name" value="PLDc_N_DEXD_c"/>
    <property type="match status" value="1"/>
</dbReference>
<name>A0A3M0SRR8_9CLOT</name>
<dbReference type="PANTHER" id="PTHR45766:SF6">
    <property type="entry name" value="SWI_SNF-RELATED MATRIX-ASSOCIATED ACTIN-DEPENDENT REGULATOR OF CHROMATIN SUBFAMILY A-LIKE PROTEIN 1"/>
    <property type="match status" value="1"/>
</dbReference>
<dbReference type="PANTHER" id="PTHR45766">
    <property type="entry name" value="DNA ANNEALING HELICASE AND ENDONUCLEASE ZRANB3 FAMILY MEMBER"/>
    <property type="match status" value="1"/>
</dbReference>
<dbReference type="GO" id="GO:0031297">
    <property type="term" value="P:replication fork processing"/>
    <property type="evidence" value="ECO:0007669"/>
    <property type="project" value="TreeGrafter"/>
</dbReference>
<organism evidence="7 8">
    <name type="scientific">Clostridium autoethanogenum</name>
    <dbReference type="NCBI Taxonomy" id="84023"/>
    <lineage>
        <taxon>Bacteria</taxon>
        <taxon>Bacillati</taxon>
        <taxon>Bacillota</taxon>
        <taxon>Clostridia</taxon>
        <taxon>Eubacteriales</taxon>
        <taxon>Clostridiaceae</taxon>
        <taxon>Clostridium</taxon>
    </lineage>
</organism>
<dbReference type="PROSITE" id="PS51194">
    <property type="entry name" value="HELICASE_CTER"/>
    <property type="match status" value="1"/>
</dbReference>
<dbReference type="GO" id="GO:0005524">
    <property type="term" value="F:ATP binding"/>
    <property type="evidence" value="ECO:0007669"/>
    <property type="project" value="InterPro"/>
</dbReference>
<evidence type="ECO:0000256" key="1">
    <source>
        <dbReference type="ARBA" id="ARBA00022741"/>
    </source>
</evidence>
<feature type="domain" description="Helicase C-terminal" evidence="6">
    <location>
        <begin position="685"/>
        <end position="881"/>
    </location>
</feature>
<dbReference type="GO" id="GO:0016787">
    <property type="term" value="F:hydrolase activity"/>
    <property type="evidence" value="ECO:0007669"/>
    <property type="project" value="UniProtKB-KW"/>
</dbReference>
<dbReference type="CDD" id="cd18793">
    <property type="entry name" value="SF2_C_SNF"/>
    <property type="match status" value="1"/>
</dbReference>
<dbReference type="InterPro" id="IPR027417">
    <property type="entry name" value="P-loop_NTPase"/>
</dbReference>
<keyword evidence="3 7" id="KW-0347">Helicase</keyword>
<feature type="domain" description="Helicase ATP-binding" evidence="5">
    <location>
        <begin position="261"/>
        <end position="422"/>
    </location>
</feature>
<dbReference type="SMART" id="SM00490">
    <property type="entry name" value="HELICc"/>
    <property type="match status" value="1"/>
</dbReference>
<evidence type="ECO:0000256" key="4">
    <source>
        <dbReference type="ARBA" id="ARBA00022840"/>
    </source>
</evidence>
<dbReference type="Gene3D" id="3.40.50.10810">
    <property type="entry name" value="Tandem AAA-ATPase domain"/>
    <property type="match status" value="1"/>
</dbReference>
<evidence type="ECO:0000313" key="8">
    <source>
        <dbReference type="Proteomes" id="UP000277999"/>
    </source>
</evidence>
<dbReference type="InterPro" id="IPR049730">
    <property type="entry name" value="SNF2/RAD54-like_C"/>
</dbReference>
<evidence type="ECO:0000256" key="2">
    <source>
        <dbReference type="ARBA" id="ARBA00022801"/>
    </source>
</evidence>
<dbReference type="GO" id="GO:0003677">
    <property type="term" value="F:DNA binding"/>
    <property type="evidence" value="ECO:0007669"/>
    <property type="project" value="InterPro"/>
</dbReference>
<evidence type="ECO:0000259" key="5">
    <source>
        <dbReference type="PROSITE" id="PS51192"/>
    </source>
</evidence>
<dbReference type="InterPro" id="IPR014001">
    <property type="entry name" value="Helicase_ATP-bd"/>
</dbReference>
<dbReference type="Pfam" id="PF04851">
    <property type="entry name" value="ResIII"/>
    <property type="match status" value="1"/>
</dbReference>
<evidence type="ECO:0000259" key="6">
    <source>
        <dbReference type="PROSITE" id="PS51194"/>
    </source>
</evidence>
<accession>A0A3M0SRR8</accession>
<dbReference type="GO" id="GO:0004386">
    <property type="term" value="F:helicase activity"/>
    <property type="evidence" value="ECO:0007669"/>
    <property type="project" value="UniProtKB-KW"/>
</dbReference>
<protein>
    <submittedName>
        <fullName evidence="7">Helicase</fullName>
    </submittedName>
</protein>
<dbReference type="InterPro" id="IPR006935">
    <property type="entry name" value="Helicase/UvrB_N"/>
</dbReference>
<reference evidence="7 8" key="1">
    <citation type="submission" date="2018-10" db="EMBL/GenBank/DDBJ databases">
        <title>Genome-centric metagenomics revealed C2 chemical producing, CO utilizing Clostridium with novel acetogenic gene cluster.</title>
        <authorList>
            <person name="Kang H."/>
            <person name="Park B."/>
            <person name="Choi I.G."/>
            <person name="Chang I.S."/>
        </authorList>
    </citation>
    <scope>NUCLEOTIDE SEQUENCE [LARGE SCALE GENOMIC DNA]</scope>
    <source>
        <strain evidence="7 8">H21-9</strain>
    </source>
</reference>
<dbReference type="AlphaFoldDB" id="A0A3M0SRR8"/>
<dbReference type="Gene3D" id="3.40.50.300">
    <property type="entry name" value="P-loop containing nucleotide triphosphate hydrolases"/>
    <property type="match status" value="1"/>
</dbReference>
<dbReference type="RefSeq" id="WP_122058887.1">
    <property type="nucleotide sequence ID" value="NZ_RFAQ01000023.1"/>
</dbReference>
<dbReference type="Pfam" id="PF00271">
    <property type="entry name" value="Helicase_C"/>
    <property type="match status" value="1"/>
</dbReference>
<keyword evidence="1" id="KW-0547">Nucleotide-binding</keyword>
<proteinExistence type="predicted"/>
<keyword evidence="2" id="KW-0378">Hydrolase</keyword>
<dbReference type="EMBL" id="RFAQ01000023">
    <property type="protein sequence ID" value="RMD01094.1"/>
    <property type="molecule type" value="Genomic_DNA"/>
</dbReference>
<dbReference type="SUPFAM" id="SSF52540">
    <property type="entry name" value="P-loop containing nucleoside triphosphate hydrolases"/>
    <property type="match status" value="1"/>
</dbReference>
<gene>
    <name evidence="7" type="ORF">D9O40_08990</name>
</gene>
<comment type="caution">
    <text evidence="7">The sequence shown here is derived from an EMBL/GenBank/DDBJ whole genome shotgun (WGS) entry which is preliminary data.</text>
</comment>
<dbReference type="InterPro" id="IPR001650">
    <property type="entry name" value="Helicase_C-like"/>
</dbReference>